<sequence>MGTLGAAPAPSQLGHLEQFSLVSAFPAGDVPTAAVAGVKEMASFLADLPCSNPRHFSKLPDKEIKVQDGTKAVKVAYHVPRRDDEKQITNDKKPYILRFLERQWAVRTEAERESKVDSPKMKKKKKTDFMKKRASSDAPSTSSDPKTRRLS</sequence>
<protein>
    <submittedName>
        <fullName evidence="3">DDA1 domain-containing protein</fullName>
    </submittedName>
</protein>
<dbReference type="Pfam" id="PF10172">
    <property type="entry name" value="DDA1"/>
    <property type="match status" value="1"/>
</dbReference>
<feature type="region of interest" description="Disordered" evidence="1">
    <location>
        <begin position="108"/>
        <end position="151"/>
    </location>
</feature>
<reference evidence="3 4" key="1">
    <citation type="submission" date="2019-10" db="EMBL/GenBank/DDBJ databases">
        <title>Assembly and Annotation for the nematode Trichostrongylus colubriformis.</title>
        <authorList>
            <person name="Martin J."/>
        </authorList>
    </citation>
    <scope>NUCLEOTIDE SEQUENCE [LARGE SCALE GENOMIC DNA]</scope>
    <source>
        <strain evidence="3">G859</strain>
        <tissue evidence="3">Whole worm</tissue>
    </source>
</reference>
<gene>
    <name evidence="3" type="ORF">GCK32_005364</name>
</gene>
<dbReference type="EMBL" id="WIXE01021429">
    <property type="protein sequence ID" value="KAK5968390.1"/>
    <property type="molecule type" value="Genomic_DNA"/>
</dbReference>
<dbReference type="AlphaFoldDB" id="A0AAN8F0R1"/>
<comment type="caution">
    <text evidence="3">The sequence shown here is derived from an EMBL/GenBank/DDBJ whole genome shotgun (WGS) entry which is preliminary data.</text>
</comment>
<evidence type="ECO:0000313" key="4">
    <source>
        <dbReference type="Proteomes" id="UP001331761"/>
    </source>
</evidence>
<name>A0AAN8F0R1_TRICO</name>
<proteinExistence type="predicted"/>
<evidence type="ECO:0000313" key="3">
    <source>
        <dbReference type="EMBL" id="KAK5968390.1"/>
    </source>
</evidence>
<feature type="domain" description="DET1- and DDB1-associated protein 1" evidence="2">
    <location>
        <begin position="43"/>
        <end position="105"/>
    </location>
</feature>
<feature type="compositionally biased region" description="Basic and acidic residues" evidence="1">
    <location>
        <begin position="108"/>
        <end position="120"/>
    </location>
</feature>
<dbReference type="InterPro" id="IPR018276">
    <property type="entry name" value="DDA1_dom"/>
</dbReference>
<evidence type="ECO:0000259" key="2">
    <source>
        <dbReference type="Pfam" id="PF10172"/>
    </source>
</evidence>
<dbReference type="Proteomes" id="UP001331761">
    <property type="component" value="Unassembled WGS sequence"/>
</dbReference>
<keyword evidence="4" id="KW-1185">Reference proteome</keyword>
<accession>A0AAN8F0R1</accession>
<evidence type="ECO:0000256" key="1">
    <source>
        <dbReference type="SAM" id="MobiDB-lite"/>
    </source>
</evidence>
<organism evidence="3 4">
    <name type="scientific">Trichostrongylus colubriformis</name>
    <name type="common">Black scour worm</name>
    <dbReference type="NCBI Taxonomy" id="6319"/>
    <lineage>
        <taxon>Eukaryota</taxon>
        <taxon>Metazoa</taxon>
        <taxon>Ecdysozoa</taxon>
        <taxon>Nematoda</taxon>
        <taxon>Chromadorea</taxon>
        <taxon>Rhabditida</taxon>
        <taxon>Rhabditina</taxon>
        <taxon>Rhabditomorpha</taxon>
        <taxon>Strongyloidea</taxon>
        <taxon>Trichostrongylidae</taxon>
        <taxon>Trichostrongylus</taxon>
    </lineage>
</organism>